<dbReference type="EMBL" id="UZWD01000004">
    <property type="protein sequence ID" value="VDS02969.1"/>
    <property type="molecule type" value="Genomic_DNA"/>
</dbReference>
<evidence type="ECO:0000313" key="2">
    <source>
        <dbReference type="Proteomes" id="UP000268844"/>
    </source>
</evidence>
<organism evidence="1 2">
    <name type="scientific">Devosia equisanguinis</name>
    <dbReference type="NCBI Taxonomy" id="2490941"/>
    <lineage>
        <taxon>Bacteria</taxon>
        <taxon>Pseudomonadati</taxon>
        <taxon>Pseudomonadota</taxon>
        <taxon>Alphaproteobacteria</taxon>
        <taxon>Hyphomicrobiales</taxon>
        <taxon>Devosiaceae</taxon>
        <taxon>Devosia</taxon>
    </lineage>
</organism>
<reference evidence="1 2" key="1">
    <citation type="submission" date="2018-12" db="EMBL/GenBank/DDBJ databases">
        <authorList>
            <person name="Criscuolo A."/>
        </authorList>
    </citation>
    <scope>NUCLEOTIDE SEQUENCE [LARGE SCALE GENOMIC DNA]</scope>
    <source>
        <strain evidence="1">ACIP1116281</strain>
    </source>
</reference>
<name>A0A447I646_9HYPH</name>
<gene>
    <name evidence="1" type="ORF">DEVEQU_00088</name>
</gene>
<accession>A0A447I646</accession>
<proteinExistence type="predicted"/>
<protein>
    <submittedName>
        <fullName evidence="1">Uncharacterized protein</fullName>
    </submittedName>
</protein>
<dbReference type="AlphaFoldDB" id="A0A447I646"/>
<evidence type="ECO:0000313" key="1">
    <source>
        <dbReference type="EMBL" id="VDS02969.1"/>
    </source>
</evidence>
<dbReference type="Proteomes" id="UP000268844">
    <property type="component" value="Unassembled WGS sequence"/>
</dbReference>
<sequence>MREQPFNDGPAMVWGSAMAEYVHDVLTAKCDLRPTPWPIRYC</sequence>
<keyword evidence="2" id="KW-1185">Reference proteome</keyword>